<sequence length="98" mass="10907">MDHSIPYSRGYASDSDDEGPDEQVDEEGFTVKEAEAFEKVFGRDHRTTLFKDVSLADESVVDGSQGISLGVRPSSHRDLEDDKNRIAKGSKFETLLEL</sequence>
<proteinExistence type="predicted"/>
<dbReference type="Proteomes" id="UP000815260">
    <property type="component" value="Chromosome 2D"/>
</dbReference>
<gene>
    <name evidence="2" type="ORF">CFC21_031124</name>
</gene>
<evidence type="ECO:0000313" key="2">
    <source>
        <dbReference type="EMBL" id="KAF7017725.1"/>
    </source>
</evidence>
<dbReference type="EMBL" id="CM022216">
    <property type="protein sequence ID" value="KAF7017725.1"/>
    <property type="molecule type" value="Genomic_DNA"/>
</dbReference>
<evidence type="ECO:0000256" key="1">
    <source>
        <dbReference type="SAM" id="MobiDB-lite"/>
    </source>
</evidence>
<reference evidence="2" key="2">
    <citation type="submission" date="2020-03" db="EMBL/GenBank/DDBJ databases">
        <title>The second near-complete assembly of the hexaploid bread wheat (Triticum aestivum) genome.</title>
        <authorList>
            <person name="Zimin A.V."/>
            <person name="Puiu D."/>
            <person name="Shumante A."/>
            <person name="Alonge M."/>
            <person name="Salzberg S.L."/>
        </authorList>
    </citation>
    <scope>NUCLEOTIDE SEQUENCE</scope>
    <source>
        <tissue evidence="2">Leaf</tissue>
    </source>
</reference>
<feature type="non-terminal residue" evidence="2">
    <location>
        <position position="98"/>
    </location>
</feature>
<feature type="region of interest" description="Disordered" evidence="1">
    <location>
        <begin position="1"/>
        <end position="26"/>
    </location>
</feature>
<comment type="caution">
    <text evidence="2">The sequence shown here is derived from an EMBL/GenBank/DDBJ whole genome shotgun (WGS) entry which is preliminary data.</text>
</comment>
<protein>
    <submittedName>
        <fullName evidence="2">Uncharacterized protein</fullName>
    </submittedName>
</protein>
<reference evidence="2" key="1">
    <citation type="journal article" date="2017" name="Gigascience">
        <title>The first near-complete assembly of the hexaploid bread wheat genome, Triticum aestivum.</title>
        <authorList>
            <person name="Zimin A.V."/>
            <person name="Puiu D."/>
            <person name="Hall R."/>
            <person name="Kingan S."/>
            <person name="Clavijo B.J."/>
            <person name="Salzberg S.L."/>
        </authorList>
    </citation>
    <scope>NUCLEOTIDE SEQUENCE</scope>
    <source>
        <tissue evidence="2">Leaf</tissue>
    </source>
</reference>
<dbReference type="AlphaFoldDB" id="A0A9R1JHK1"/>
<feature type="compositionally biased region" description="Acidic residues" evidence="1">
    <location>
        <begin position="14"/>
        <end position="26"/>
    </location>
</feature>
<name>A0A9R1JHK1_WHEAT</name>
<accession>A0A9R1JHK1</accession>
<organism evidence="2">
    <name type="scientific">Triticum aestivum</name>
    <name type="common">Wheat</name>
    <dbReference type="NCBI Taxonomy" id="4565"/>
    <lineage>
        <taxon>Eukaryota</taxon>
        <taxon>Viridiplantae</taxon>
        <taxon>Streptophyta</taxon>
        <taxon>Embryophyta</taxon>
        <taxon>Tracheophyta</taxon>
        <taxon>Spermatophyta</taxon>
        <taxon>Magnoliopsida</taxon>
        <taxon>Liliopsida</taxon>
        <taxon>Poales</taxon>
        <taxon>Poaceae</taxon>
        <taxon>BOP clade</taxon>
        <taxon>Pooideae</taxon>
        <taxon>Triticodae</taxon>
        <taxon>Triticeae</taxon>
        <taxon>Triticinae</taxon>
        <taxon>Triticum</taxon>
    </lineage>
</organism>